<sequence>MKQSTAFGIVAATSFLALTCLACKKGGEERSETKAAVRSEAEIKIGQTMPYSGPASSYGTVGKLQAAYFKKLNAKGGVGGHKINFITVDDGYSPPKTVEQTRKLVEQEQVLLVFQPLGTAPNAAIQDYLQTKKVPQLFVATGATRWGDPEHHPWTMGFNPSYQLEGSTIAKHLMSAQSGSKIAVLYQNDDYGKDYLKGLKAGLADKAKMIVAEATYEVSDATVDSQIATLKGSGADTFVNITTPKFGAQAIRKAYDIGWKPTHYLSNVSASVGTVLTPAGLDKSVGLVTVAYYKDPTDKQWNDDPAMKEFITFMKEDYPEGSLSDSFHIYAYIAAQTMVQVLTQCGADLSRENIMKQAANLDFAPGLLLPGIRIKTSPTDFFPVEQLRLVRFDGKDWVLFGDVLSAN</sequence>
<evidence type="ECO:0000256" key="2">
    <source>
        <dbReference type="ARBA" id="ARBA00022729"/>
    </source>
</evidence>
<dbReference type="CDD" id="cd06343">
    <property type="entry name" value="PBP1_ABC_ligand_binding-like"/>
    <property type="match status" value="1"/>
</dbReference>
<dbReference type="Proteomes" id="UP001374803">
    <property type="component" value="Chromosome"/>
</dbReference>
<evidence type="ECO:0000313" key="5">
    <source>
        <dbReference type="Proteomes" id="UP001374803"/>
    </source>
</evidence>
<reference evidence="4" key="1">
    <citation type="submission" date="2021-12" db="EMBL/GenBank/DDBJ databases">
        <title>Discovery of the Pendulisporaceae a myxobacterial family with distinct sporulation behavior and unique specialized metabolism.</title>
        <authorList>
            <person name="Garcia R."/>
            <person name="Popoff A."/>
            <person name="Bader C.D."/>
            <person name="Loehr J."/>
            <person name="Walesch S."/>
            <person name="Walt C."/>
            <person name="Boldt J."/>
            <person name="Bunk B."/>
            <person name="Haeckl F.J.F.P.J."/>
            <person name="Gunesch A.P."/>
            <person name="Birkelbach J."/>
            <person name="Nuebel U."/>
            <person name="Pietschmann T."/>
            <person name="Bach T."/>
            <person name="Mueller R."/>
        </authorList>
    </citation>
    <scope>NUCLEOTIDE SEQUENCE</scope>
    <source>
        <strain evidence="4">MSr11367</strain>
    </source>
</reference>
<organism evidence="4 5">
    <name type="scientific">Pendulispora rubella</name>
    <dbReference type="NCBI Taxonomy" id="2741070"/>
    <lineage>
        <taxon>Bacteria</taxon>
        <taxon>Pseudomonadati</taxon>
        <taxon>Myxococcota</taxon>
        <taxon>Myxococcia</taxon>
        <taxon>Myxococcales</taxon>
        <taxon>Sorangiineae</taxon>
        <taxon>Pendulisporaceae</taxon>
        <taxon>Pendulispora</taxon>
    </lineage>
</organism>
<gene>
    <name evidence="4" type="ORF">LVJ94_24890</name>
</gene>
<dbReference type="Pfam" id="PF13458">
    <property type="entry name" value="Peripla_BP_6"/>
    <property type="match status" value="1"/>
</dbReference>
<dbReference type="EMBL" id="CP089983">
    <property type="protein sequence ID" value="WXB10452.1"/>
    <property type="molecule type" value="Genomic_DNA"/>
</dbReference>
<dbReference type="InterPro" id="IPR028081">
    <property type="entry name" value="Leu-bd"/>
</dbReference>
<dbReference type="Gene3D" id="3.40.50.2300">
    <property type="match status" value="2"/>
</dbReference>
<evidence type="ECO:0000256" key="1">
    <source>
        <dbReference type="ARBA" id="ARBA00010062"/>
    </source>
</evidence>
<proteinExistence type="inferred from homology"/>
<keyword evidence="5" id="KW-1185">Reference proteome</keyword>
<name>A0ABZ2LNH4_9BACT</name>
<comment type="similarity">
    <text evidence="1">Belongs to the leucine-binding protein family.</text>
</comment>
<keyword evidence="2" id="KW-0732">Signal</keyword>
<protein>
    <submittedName>
        <fullName evidence="4">ABC transporter substrate-binding protein</fullName>
    </submittedName>
</protein>
<feature type="domain" description="Leucine-binding protein" evidence="3">
    <location>
        <begin position="42"/>
        <end position="393"/>
    </location>
</feature>
<dbReference type="InterPro" id="IPR028082">
    <property type="entry name" value="Peripla_BP_I"/>
</dbReference>
<dbReference type="PANTHER" id="PTHR47235">
    <property type="entry name" value="BLR6548 PROTEIN"/>
    <property type="match status" value="1"/>
</dbReference>
<dbReference type="RefSeq" id="WP_394840126.1">
    <property type="nucleotide sequence ID" value="NZ_CP089929.1"/>
</dbReference>
<evidence type="ECO:0000259" key="3">
    <source>
        <dbReference type="Pfam" id="PF13458"/>
    </source>
</evidence>
<accession>A0ABZ2LNH4</accession>
<evidence type="ECO:0000313" key="4">
    <source>
        <dbReference type="EMBL" id="WXB10452.1"/>
    </source>
</evidence>
<dbReference type="PANTHER" id="PTHR47235:SF1">
    <property type="entry name" value="BLR6548 PROTEIN"/>
    <property type="match status" value="1"/>
</dbReference>
<dbReference type="SUPFAM" id="SSF53822">
    <property type="entry name" value="Periplasmic binding protein-like I"/>
    <property type="match status" value="1"/>
</dbReference>